<accession>A0ABT1MGN1</accession>
<keyword evidence="2" id="KW-0808">Transferase</keyword>
<dbReference type="PANTHER" id="PTHR10434:SF9">
    <property type="entry name" value="PHOSPHOLIPID_GLYCEROL ACYLTRANSFERASE DOMAIN-CONTAINING PROTEIN"/>
    <property type="match status" value="1"/>
</dbReference>
<evidence type="ECO:0000256" key="2">
    <source>
        <dbReference type="ARBA" id="ARBA00022679"/>
    </source>
</evidence>
<reference evidence="5 6" key="1">
    <citation type="submission" date="2022-07" db="EMBL/GenBank/DDBJ databases">
        <title>Fecal culturing of patients with breast cancer.</title>
        <authorList>
            <person name="Teng N.M.Y."/>
            <person name="Kiu R."/>
            <person name="Evans R."/>
            <person name="Baker D.J."/>
            <person name="Zenner C."/>
            <person name="Robinson S.D."/>
            <person name="Hall L.J."/>
        </authorList>
    </citation>
    <scope>NUCLEOTIDE SEQUENCE [LARGE SCALE GENOMIC DNA]</scope>
    <source>
        <strain evidence="5 6">LH1063</strain>
    </source>
</reference>
<evidence type="ECO:0000313" key="6">
    <source>
        <dbReference type="Proteomes" id="UP001205603"/>
    </source>
</evidence>
<dbReference type="InterPro" id="IPR002123">
    <property type="entry name" value="Plipid/glycerol_acylTrfase"/>
</dbReference>
<gene>
    <name evidence="5" type="ORF">NMU02_06785</name>
</gene>
<protein>
    <submittedName>
        <fullName evidence="5">Lysophospholipid acyltransferase family protein</fullName>
    </submittedName>
</protein>
<evidence type="ECO:0000313" key="5">
    <source>
        <dbReference type="EMBL" id="MCP9611793.1"/>
    </source>
</evidence>
<keyword evidence="3 5" id="KW-0012">Acyltransferase</keyword>
<evidence type="ECO:0000259" key="4">
    <source>
        <dbReference type="SMART" id="SM00563"/>
    </source>
</evidence>
<feature type="domain" description="Phospholipid/glycerol acyltransferase" evidence="4">
    <location>
        <begin position="28"/>
        <end position="140"/>
    </location>
</feature>
<dbReference type="Proteomes" id="UP001205603">
    <property type="component" value="Unassembled WGS sequence"/>
</dbReference>
<dbReference type="PANTHER" id="PTHR10434">
    <property type="entry name" value="1-ACYL-SN-GLYCEROL-3-PHOSPHATE ACYLTRANSFERASE"/>
    <property type="match status" value="1"/>
</dbReference>
<dbReference type="CDD" id="cd07988">
    <property type="entry name" value="LPLAT_ABO13168-like"/>
    <property type="match status" value="1"/>
</dbReference>
<organism evidence="5 6">
    <name type="scientific">Coprobacter tertius</name>
    <dbReference type="NCBI Taxonomy" id="2944915"/>
    <lineage>
        <taxon>Bacteria</taxon>
        <taxon>Pseudomonadati</taxon>
        <taxon>Bacteroidota</taxon>
        <taxon>Bacteroidia</taxon>
        <taxon>Bacteroidales</taxon>
        <taxon>Barnesiellaceae</taxon>
        <taxon>Coprobacter</taxon>
    </lineage>
</organism>
<keyword evidence="6" id="KW-1185">Reference proteome</keyword>
<comment type="pathway">
    <text evidence="1">Lipid metabolism.</text>
</comment>
<sequence length="180" mass="20967">MKKKFARFLLNLFGWKTVVNVPDLDKCVICVAPHTSNWDFILGKLAYISIGRQAGFMIKKEWFFFPLNLIFRSMGGIPVYRKKKTDLTDQVVDQFNKRDKFCIAITPEATRKRNDNWKKGFYYIALKANVPIILAYIDYKRKEIGLKKVFYPTGNIEPDMKIIKNAYDGVTALHPENFAK</sequence>
<dbReference type="EMBL" id="JANDHW010000005">
    <property type="protein sequence ID" value="MCP9611793.1"/>
    <property type="molecule type" value="Genomic_DNA"/>
</dbReference>
<dbReference type="SMART" id="SM00563">
    <property type="entry name" value="PlsC"/>
    <property type="match status" value="1"/>
</dbReference>
<dbReference type="SUPFAM" id="SSF69593">
    <property type="entry name" value="Glycerol-3-phosphate (1)-acyltransferase"/>
    <property type="match status" value="1"/>
</dbReference>
<dbReference type="GO" id="GO:0016746">
    <property type="term" value="F:acyltransferase activity"/>
    <property type="evidence" value="ECO:0007669"/>
    <property type="project" value="UniProtKB-KW"/>
</dbReference>
<dbReference type="RefSeq" id="WP_255026817.1">
    <property type="nucleotide sequence ID" value="NZ_JANDHW010000005.1"/>
</dbReference>
<comment type="caution">
    <text evidence="5">The sequence shown here is derived from an EMBL/GenBank/DDBJ whole genome shotgun (WGS) entry which is preliminary data.</text>
</comment>
<dbReference type="Pfam" id="PF01553">
    <property type="entry name" value="Acyltransferase"/>
    <property type="match status" value="1"/>
</dbReference>
<proteinExistence type="predicted"/>
<evidence type="ECO:0000256" key="1">
    <source>
        <dbReference type="ARBA" id="ARBA00005189"/>
    </source>
</evidence>
<evidence type="ECO:0000256" key="3">
    <source>
        <dbReference type="ARBA" id="ARBA00023315"/>
    </source>
</evidence>
<name>A0ABT1MGN1_9BACT</name>